<comment type="caution">
    <text evidence="3">The sequence shown here is derived from an EMBL/GenBank/DDBJ whole genome shotgun (WGS) entry which is preliminary data.</text>
</comment>
<sequence>MEADTLPTVAIPADPGAGRTVAGDGGGRPRPGLLYRASCRVNAVSTSLEHLAAVAAAGVPGLAPVAVGPSPDDDADFRSAVVLDAAGRRWRVRSPLSPEASVRLETEHLVLRCFTPAIRSRLPFLVPTAAGSVEDGHLHAFVHSHIEGAPLDIDELARMAAAPDPEHHRHVPSAEPPPTLSVQLGRLLAAIHALPPALVLDADLPSYTAEQCRQRRVVELRRAAATGRVPAALLHRWERVLEDRAVWRFPPRVVHGDLQEDDLLISRGRVRGVTGWTDLHVGDPAGDFAWLLAARDARLAEGVLEAYAAACRRTSFQAPDREPDPHLLDRARLDAELALAQWLVRAVDRGMDGLVADAEQMLDTLAQDVARRAAAEAQTAAPATAAAPPQDAAPVTAPTTAPARATVAPAAGEPAAPDGESRDRGTGDSTGESTESGTAGGVPRPAARPGRTSGAPPADGSGQDRSTTS</sequence>
<feature type="domain" description="Aminoglycoside phosphotransferase" evidence="2">
    <location>
        <begin position="73"/>
        <end position="309"/>
    </location>
</feature>
<feature type="region of interest" description="Disordered" evidence="1">
    <location>
        <begin position="380"/>
        <end position="469"/>
    </location>
</feature>
<evidence type="ECO:0000256" key="1">
    <source>
        <dbReference type="SAM" id="MobiDB-lite"/>
    </source>
</evidence>
<reference evidence="3 4" key="1">
    <citation type="submission" date="2019-07" db="EMBL/GenBank/DDBJ databases">
        <title>Whole genome shotgun sequence of Kocuria turfanensis NBRC 107627.</title>
        <authorList>
            <person name="Hosoyama A."/>
            <person name="Uohara A."/>
            <person name="Ohji S."/>
            <person name="Ichikawa N."/>
        </authorList>
    </citation>
    <scope>NUCLEOTIDE SEQUENCE [LARGE SCALE GENOMIC DNA]</scope>
    <source>
        <strain evidence="3 4">NBRC 107627</strain>
    </source>
</reference>
<evidence type="ECO:0000313" key="4">
    <source>
        <dbReference type="Proteomes" id="UP000321103"/>
    </source>
</evidence>
<dbReference type="SUPFAM" id="SSF56112">
    <property type="entry name" value="Protein kinase-like (PK-like)"/>
    <property type="match status" value="1"/>
</dbReference>
<feature type="region of interest" description="Disordered" evidence="1">
    <location>
        <begin position="1"/>
        <end position="26"/>
    </location>
</feature>
<dbReference type="Gene3D" id="3.90.1200.10">
    <property type="match status" value="1"/>
</dbReference>
<name>A0A512I8I5_9MICC</name>
<dbReference type="AlphaFoldDB" id="A0A512I8I5"/>
<dbReference type="EMBL" id="BJZS01000003">
    <property type="protein sequence ID" value="GEO93977.1"/>
    <property type="molecule type" value="Genomic_DNA"/>
</dbReference>
<evidence type="ECO:0000259" key="2">
    <source>
        <dbReference type="Pfam" id="PF01636"/>
    </source>
</evidence>
<evidence type="ECO:0000313" key="3">
    <source>
        <dbReference type="EMBL" id="GEO93977.1"/>
    </source>
</evidence>
<dbReference type="Pfam" id="PF01636">
    <property type="entry name" value="APH"/>
    <property type="match status" value="1"/>
</dbReference>
<dbReference type="Proteomes" id="UP000321103">
    <property type="component" value="Unassembled WGS sequence"/>
</dbReference>
<dbReference type="STRING" id="388357.GCA_001580365_00991"/>
<dbReference type="CDD" id="cd05152">
    <property type="entry name" value="MPH2"/>
    <property type="match status" value="1"/>
</dbReference>
<dbReference type="InterPro" id="IPR011009">
    <property type="entry name" value="Kinase-like_dom_sf"/>
</dbReference>
<organism evidence="3 4">
    <name type="scientific">Kocuria turfanensis</name>
    <dbReference type="NCBI Taxonomy" id="388357"/>
    <lineage>
        <taxon>Bacteria</taxon>
        <taxon>Bacillati</taxon>
        <taxon>Actinomycetota</taxon>
        <taxon>Actinomycetes</taxon>
        <taxon>Micrococcales</taxon>
        <taxon>Micrococcaceae</taxon>
        <taxon>Kocuria</taxon>
    </lineage>
</organism>
<accession>A0A512I8I5</accession>
<feature type="compositionally biased region" description="Low complexity" evidence="1">
    <location>
        <begin position="427"/>
        <end position="437"/>
    </location>
</feature>
<gene>
    <name evidence="3" type="ORF">KTU01_01000</name>
</gene>
<proteinExistence type="predicted"/>
<keyword evidence="4" id="KW-1185">Reference proteome</keyword>
<feature type="compositionally biased region" description="Low complexity" evidence="1">
    <location>
        <begin position="380"/>
        <end position="418"/>
    </location>
</feature>
<protein>
    <recommendedName>
        <fullName evidence="2">Aminoglycoside phosphotransferase domain-containing protein</fullName>
    </recommendedName>
</protein>
<dbReference type="InterPro" id="IPR002575">
    <property type="entry name" value="Aminoglycoside_PTrfase"/>
</dbReference>